<feature type="compositionally biased region" description="Polar residues" evidence="1">
    <location>
        <begin position="2328"/>
        <end position="2340"/>
    </location>
</feature>
<feature type="region of interest" description="Disordered" evidence="1">
    <location>
        <begin position="115"/>
        <end position="192"/>
    </location>
</feature>
<feature type="compositionally biased region" description="Basic and acidic residues" evidence="1">
    <location>
        <begin position="1361"/>
        <end position="1378"/>
    </location>
</feature>
<feature type="compositionally biased region" description="Basic and acidic residues" evidence="1">
    <location>
        <begin position="1177"/>
        <end position="1215"/>
    </location>
</feature>
<feature type="compositionally biased region" description="Basic and acidic residues" evidence="1">
    <location>
        <begin position="1159"/>
        <end position="1169"/>
    </location>
</feature>
<proteinExistence type="predicted"/>
<accession>A0ABM0UHD7</accession>
<feature type="compositionally biased region" description="Basic and acidic residues" evidence="1">
    <location>
        <begin position="337"/>
        <end position="378"/>
    </location>
</feature>
<feature type="compositionally biased region" description="Basic and acidic residues" evidence="1">
    <location>
        <begin position="2458"/>
        <end position="2472"/>
    </location>
</feature>
<feature type="compositionally biased region" description="Basic and acidic residues" evidence="1">
    <location>
        <begin position="1024"/>
        <end position="1052"/>
    </location>
</feature>
<feature type="compositionally biased region" description="Basic and acidic residues" evidence="1">
    <location>
        <begin position="2540"/>
        <end position="2601"/>
    </location>
</feature>
<feature type="region of interest" description="Disordered" evidence="1">
    <location>
        <begin position="77"/>
        <end position="97"/>
    </location>
</feature>
<feature type="compositionally biased region" description="Polar residues" evidence="1">
    <location>
        <begin position="444"/>
        <end position="464"/>
    </location>
</feature>
<evidence type="ECO:0000256" key="1">
    <source>
        <dbReference type="SAM" id="MobiDB-lite"/>
    </source>
</evidence>
<feature type="compositionally biased region" description="Polar residues" evidence="1">
    <location>
        <begin position="2608"/>
        <end position="2629"/>
    </location>
</feature>
<feature type="compositionally biased region" description="Basic and acidic residues" evidence="1">
    <location>
        <begin position="935"/>
        <end position="956"/>
    </location>
</feature>
<feature type="compositionally biased region" description="Basic and acidic residues" evidence="1">
    <location>
        <begin position="709"/>
        <end position="732"/>
    </location>
</feature>
<feature type="compositionally biased region" description="Basic and acidic residues" evidence="1">
    <location>
        <begin position="510"/>
        <end position="533"/>
    </location>
</feature>
<feature type="compositionally biased region" description="Basic and acidic residues" evidence="1">
    <location>
        <begin position="887"/>
        <end position="912"/>
    </location>
</feature>
<keyword evidence="2" id="KW-1185">Reference proteome</keyword>
<protein>
    <submittedName>
        <fullName evidence="3">Titin-like isoform X1</fullName>
    </submittedName>
</protein>
<feature type="region of interest" description="Disordered" evidence="1">
    <location>
        <begin position="310"/>
        <end position="608"/>
    </location>
</feature>
<feature type="compositionally biased region" description="Basic and acidic residues" evidence="1">
    <location>
        <begin position="2693"/>
        <end position="2711"/>
    </location>
</feature>
<feature type="compositionally biased region" description="Basic residues" evidence="1">
    <location>
        <begin position="2762"/>
        <end position="2774"/>
    </location>
</feature>
<feature type="compositionally biased region" description="Polar residues" evidence="1">
    <location>
        <begin position="697"/>
        <end position="708"/>
    </location>
</feature>
<feature type="compositionally biased region" description="Polar residues" evidence="1">
    <location>
        <begin position="1242"/>
        <end position="1251"/>
    </location>
</feature>
<feature type="compositionally biased region" description="Polar residues" evidence="1">
    <location>
        <begin position="1662"/>
        <end position="1678"/>
    </location>
</feature>
<feature type="compositionally biased region" description="Polar residues" evidence="1">
    <location>
        <begin position="826"/>
        <end position="846"/>
    </location>
</feature>
<feature type="compositionally biased region" description="Polar residues" evidence="1">
    <location>
        <begin position="2446"/>
        <end position="2457"/>
    </location>
</feature>
<reference evidence="2" key="1">
    <citation type="journal article" date="2014" name="Nat. Commun.">
        <title>The emerging biofuel crop Camelina sativa retains a highly undifferentiated hexaploid genome structure.</title>
        <authorList>
            <person name="Kagale S."/>
            <person name="Koh C."/>
            <person name="Nixon J."/>
            <person name="Bollina V."/>
            <person name="Clarke W.E."/>
            <person name="Tuteja R."/>
            <person name="Spillane C."/>
            <person name="Robinson S.J."/>
            <person name="Links M.G."/>
            <person name="Clarke C."/>
            <person name="Higgins E.E."/>
            <person name="Huebert T."/>
            <person name="Sharpe A.G."/>
            <person name="Parkin I.A."/>
        </authorList>
    </citation>
    <scope>NUCLEOTIDE SEQUENCE [LARGE SCALE GENOMIC DNA]</scope>
    <source>
        <strain evidence="2">cv. DH55</strain>
    </source>
</reference>
<feature type="region of interest" description="Disordered" evidence="1">
    <location>
        <begin position="2062"/>
        <end position="2121"/>
    </location>
</feature>
<reference evidence="3" key="2">
    <citation type="submission" date="2025-08" db="UniProtKB">
        <authorList>
            <consortium name="RefSeq"/>
        </authorList>
    </citation>
    <scope>IDENTIFICATION</scope>
    <source>
        <tissue evidence="3">Leaf</tissue>
    </source>
</reference>
<dbReference type="Proteomes" id="UP000694864">
    <property type="component" value="Chromosome 11"/>
</dbReference>
<feature type="compositionally biased region" description="Polar residues" evidence="1">
    <location>
        <begin position="1863"/>
        <end position="1883"/>
    </location>
</feature>
<feature type="compositionally biased region" description="Basic and acidic residues" evidence="1">
    <location>
        <begin position="2630"/>
        <end position="2682"/>
    </location>
</feature>
<feature type="compositionally biased region" description="Basic and acidic residues" evidence="1">
    <location>
        <begin position="115"/>
        <end position="145"/>
    </location>
</feature>
<feature type="compositionally biased region" description="Basic and acidic residues" evidence="1">
    <location>
        <begin position="421"/>
        <end position="433"/>
    </location>
</feature>
<feature type="compositionally biased region" description="Basic and acidic residues" evidence="1">
    <location>
        <begin position="1443"/>
        <end position="1463"/>
    </location>
</feature>
<feature type="compositionally biased region" description="Basic and acidic residues" evidence="1">
    <location>
        <begin position="2718"/>
        <end position="2730"/>
    </location>
</feature>
<feature type="compositionally biased region" description="Basic and acidic residues" evidence="1">
    <location>
        <begin position="1414"/>
        <end position="1423"/>
    </location>
</feature>
<feature type="compositionally biased region" description="Basic and acidic residues" evidence="1">
    <location>
        <begin position="157"/>
        <end position="176"/>
    </location>
</feature>
<feature type="compositionally biased region" description="Basic and acidic residues" evidence="1">
    <location>
        <begin position="781"/>
        <end position="795"/>
    </location>
</feature>
<feature type="compositionally biased region" description="Polar residues" evidence="1">
    <location>
        <begin position="1817"/>
        <end position="1828"/>
    </location>
</feature>
<feature type="region of interest" description="Disordered" evidence="1">
    <location>
        <begin position="1606"/>
        <end position="1641"/>
    </location>
</feature>
<evidence type="ECO:0000313" key="2">
    <source>
        <dbReference type="Proteomes" id="UP000694864"/>
    </source>
</evidence>
<evidence type="ECO:0000313" key="3">
    <source>
        <dbReference type="RefSeq" id="XP_010441184.1"/>
    </source>
</evidence>
<feature type="region of interest" description="Disordered" evidence="1">
    <location>
        <begin position="2322"/>
        <end position="2520"/>
    </location>
</feature>
<dbReference type="RefSeq" id="XP_010441184.1">
    <property type="nucleotide sequence ID" value="XM_010442882.2"/>
</dbReference>
<feature type="region of interest" description="Disordered" evidence="1">
    <location>
        <begin position="1493"/>
        <end position="1571"/>
    </location>
</feature>
<feature type="compositionally biased region" description="Low complexity" evidence="1">
    <location>
        <begin position="2777"/>
        <end position="2788"/>
    </location>
</feature>
<gene>
    <name evidence="3" type="primary">LOC104724401</name>
</gene>
<feature type="compositionally biased region" description="Basic and acidic residues" evidence="1">
    <location>
        <begin position="554"/>
        <end position="603"/>
    </location>
</feature>
<dbReference type="PANTHER" id="PTHR35511:SF2">
    <property type="entry name" value="A-KINASE ANCHOR-LIKE PROTEIN"/>
    <property type="match status" value="1"/>
</dbReference>
<feature type="compositionally biased region" description="Basic and acidic residues" evidence="1">
    <location>
        <begin position="2341"/>
        <end position="2375"/>
    </location>
</feature>
<feature type="compositionally biased region" description="Polar residues" evidence="1">
    <location>
        <begin position="2377"/>
        <end position="2387"/>
    </location>
</feature>
<feature type="region of interest" description="Disordered" evidence="1">
    <location>
        <begin position="1814"/>
        <end position="1883"/>
    </location>
</feature>
<feature type="compositionally biased region" description="Basic and acidic residues" evidence="1">
    <location>
        <begin position="848"/>
        <end position="860"/>
    </location>
</feature>
<feature type="region of interest" description="Disordered" evidence="1">
    <location>
        <begin position="2206"/>
        <end position="2273"/>
    </location>
</feature>
<feature type="region of interest" description="Disordered" evidence="1">
    <location>
        <begin position="1930"/>
        <end position="2047"/>
    </location>
</feature>
<feature type="compositionally biased region" description="Polar residues" evidence="1">
    <location>
        <begin position="1612"/>
        <end position="1631"/>
    </location>
</feature>
<feature type="compositionally biased region" description="Basic and acidic residues" evidence="1">
    <location>
        <begin position="1301"/>
        <end position="1316"/>
    </location>
</feature>
<feature type="compositionally biased region" description="Basic and acidic residues" evidence="1">
    <location>
        <begin position="964"/>
        <end position="992"/>
    </location>
</feature>
<name>A0ABM0UHD7_CAMSA</name>
<feature type="region of interest" description="Disordered" evidence="1">
    <location>
        <begin position="654"/>
        <end position="1075"/>
    </location>
</feature>
<sequence length="2788" mass="311453">METGVVNIQEPVSTKKNVGEAPAGVILDNSSMEVHKVNLSTVLDDEISSGDCRNGIILGETDVADIVNGSEDSKIVSEKASETEKDEQGSIFVHKPESLNKDIEDAKTILSDVTLEKEKETGKPEEVSVEKPVIEEDHTETKDLPEQEDETGSISKASEEIPIKTDEVKEEKDSRALETAVNGREAEHNATVSVEEISRNGENIVNETVPEKETATDGASVIETTQRVIPELEKEEETKIDEEPRLDAMEKVETEIVKTVIEDPEIVYKEETAVLEPVSLKEIAEPVESIKISDDAEKISREVTVDKGKEEDIIQNTEEVQESPRVIETPTIQGEDIESKASLDHEVKFKETVPEKETATDGESLHETETTKRVLPEAEKEEDKEEMKTAEEPSLNVIEEVETATVKTVTDDPEIVNNEDTTVHDTKSLKENAEPVDPIKSSEEITQNTEEIQVNPSLVGTSKIQGEDNESKALLDTKKEVDHSSNDTEEHEHVLGRDLPQCETSGVEAVETKEETKPSLDLKEDKEKEETETVKAVISSNEVSSSTIQEEEFGEHTDPCISEIKEESHGREESVEVKSKETTAEKHKDLLDVSSTESEKYQENEPETTIVANTERHEKFEESPSDLALNVGKEEQNDEKIKLDQVDVIQIMEEQRGLDSNGVEAAQIDRNSTDETEESAVAKQVSLPDVEPVEQMQKPSLDSPQVSEETSKTVDAKIDEEPEEEKVTMHQEDQEEGSYGLETKKETVSVPESIETAEKSSQDESNVIDLTPLQEESSQTNEEKKETKLEAHELTNEEVTEVSSASLPKELEGETVVEEPAAVGNIQKSLETGETVQSHNLLPSSSEEQEHGIVSEKMEDEKVEEVPMVSKAIEEQTIDMEPSLTEKFSRDQNQPEKQVEEAWSRDEQEKEISSNSENIMNETYALHSPEATEEETAKNGESLHDVETTRRVLLEVEKEEEEAETKTDAEPMLDVTEKKELETAKTVVEDIKIVNNEEATSHESETLEGDDHQGENAESLEAIKNSDDAEKLSREVTGDREKDQDITQKAEEVQESPRVIEIQTIQGEEDESKHSLELKEEVYQSSKDTEQHQHVLERDIPQCETLEVEAIDTSTVQEAAILNTLETNNSETEAVHSEMGGAEEGQETKEDTETSLDLKVGKEQKEAETVKSVIFSDEVKSSDQAEEHTEPYTSEIKNESQGREESFEIKSKDTIQDESSEEKDVNLPNVRSGESEKYQENEPVTSLVSKTESVDKFEEIPSAVEGAGLNESTHNQTLVDVESVEKVHKPSLETPSELSEETSKAVDEKIEDKPIEEVTFNQEGQDEGYNGLEQKEETGSVPESTELREKAQEEESCLQNEQKKEVKLQKEQMYKHEPTEEEVSNDQQSPVEEKSDDVIQVSSALPSEGPEDETVVKAEKIGEEQVANEMNVETSSLLSSSEEQEHVTVPEKTDGKEVQEAEPIGDMREKGLEIAETAHLSLPSVDQNEDVKAFDDEIQIPTATLPLEDQENITSTEKGETKANETADDKQDEHVDSSTSPMFSEKNDDETQVAEGEKRDAEITVGTSKTSENVCIQQDEFEKTEATKIEEFKEDKSQEIAETIKEIEDTSDQTLPIQTPQAENTPSSELVSEQEDQTPKQVEDIYEVEAMGSRNLPDETLQAYQTQSADLISALNDQTPKHVEETHEEETKEEHKLQADGILPTETIPRESSDDALVSMLASKEDGQVTPQEDTCADDDRETKDTQDERPVSVEIEESVGETQPKEPEDEMRDEHVETPTSSIILEKNDNETLIAEAKKEDEDINETETAVALESLGTSTKPENMSLKQEEFGNPEVPKLEESKEEKIQEIPETDKAIDATGDQSLPFETSQDNKTSSSDLALNQVQEVHEEETKEEHKLQVAVDQIPSLASEQDDQIPKKVEEILEEETKETQKVQADDILSTKTVPRESFSEAPVPMLASGEDEPVTPQEGNCAGDTLEEKVGETKPEESEIEGTEKSDDLVETSTNLTKVEAASTKKTDVEVAELTNDYPTEEEENRDETYSTLPVVGILTELQNTLETERTINDSASKGDNMIKESADQDQKTGDAGVESNEKDSATGIIEANKLQQDENGETEKIQEENCLPGKSLPIEEINLQEEHQEEVKVKDGISRDFEVNDEEKLQEGTREIPADQSITEVLPGEKILIPSSVLPSEELEDVIFSEKQEECEPQQDIKASKSEKISLQEEQKDETHETVKEEDQVVDIKDEKKDDEEQEIVSSEVNKDKEDASELCVGNEFVSRDVEKEEVPHSVLENAEEINEVVKSEKQITDLVGVITKASEAEPESNQEPVRTQAISDDTKRNDNRDLSTEEAQKVQREEVSADKYLTKEVLSEQLQVPSSTTLDDLKDHNNPEADWDLPVQKPSELIESPQSHNLPLEEKVEEASFGVKKAQDEKNEENGNALISNENLQVQDQPKDSEAPAIEKEISEQELTSKVPTHVQEDIGTHVKPEVHDEETRADSHDSVVVPKEETGLIEEKREVEHVKTELEDAIKHGVSVEEKNKTSENIDHQATKEIYQEESKQTDTIKEDIRKEEKETNQESFENVKKTDDAIEKTQPEIQDIESLSSASKTQDNAEQNNEVPNQQEREIADEVPKLENQKIAEEVQQKDGESERTKDLFSAVKESEPTLKEPARKSLSDLIQKVKGTNKTEDVTTEPHIEEEPKTVEEDENDNGDHEHEKDDKTSPDSIVMVEAKDTVSIIKTHKKSQGILSGVGSKVKHSISKVKKVLTGKSSHTTKPSSPK</sequence>
<feature type="compositionally biased region" description="Basic and acidic residues" evidence="1">
    <location>
        <begin position="1741"/>
        <end position="1752"/>
    </location>
</feature>
<feature type="compositionally biased region" description="Basic and acidic residues" evidence="1">
    <location>
        <begin position="2484"/>
        <end position="2520"/>
    </location>
</feature>
<dbReference type="GeneID" id="104724401"/>
<feature type="region of interest" description="Disordered" evidence="1">
    <location>
        <begin position="1125"/>
        <end position="1463"/>
    </location>
</feature>
<feature type="compositionally biased region" description="Basic and acidic residues" evidence="1">
    <location>
        <begin position="1679"/>
        <end position="1698"/>
    </location>
</feature>
<feature type="region of interest" description="Disordered" evidence="1">
    <location>
        <begin position="2540"/>
        <end position="2788"/>
    </location>
</feature>
<feature type="compositionally biased region" description="Basic and acidic residues" evidence="1">
    <location>
        <begin position="999"/>
        <end position="1015"/>
    </location>
</feature>
<feature type="compositionally biased region" description="Basic and acidic residues" evidence="1">
    <location>
        <begin position="1839"/>
        <end position="1859"/>
    </location>
</feature>
<feature type="compositionally biased region" description="Basic and acidic residues" evidence="1">
    <location>
        <begin position="2218"/>
        <end position="2252"/>
    </location>
</feature>
<feature type="region of interest" description="Disordered" evidence="1">
    <location>
        <begin position="620"/>
        <end position="640"/>
    </location>
</feature>
<feature type="compositionally biased region" description="Basic and acidic residues" evidence="1">
    <location>
        <begin position="465"/>
        <end position="496"/>
    </location>
</feature>
<feature type="region of interest" description="Disordered" evidence="1">
    <location>
        <begin position="1653"/>
        <end position="1791"/>
    </location>
</feature>
<feature type="compositionally biased region" description="Basic and acidic residues" evidence="1">
    <location>
        <begin position="2076"/>
        <end position="2088"/>
    </location>
</feature>
<dbReference type="PANTHER" id="PTHR35511">
    <property type="entry name" value="A-KINASE ANCHOR-LIKE PROTEIN"/>
    <property type="match status" value="1"/>
</dbReference>
<feature type="compositionally biased region" description="Polar residues" evidence="1">
    <location>
        <begin position="538"/>
        <end position="548"/>
    </location>
</feature>
<feature type="compositionally biased region" description="Basic and acidic residues" evidence="1">
    <location>
        <begin position="1981"/>
        <end position="2003"/>
    </location>
</feature>
<organism evidence="2 3">
    <name type="scientific">Camelina sativa</name>
    <name type="common">False flax</name>
    <name type="synonym">Myagrum sativum</name>
    <dbReference type="NCBI Taxonomy" id="90675"/>
    <lineage>
        <taxon>Eukaryota</taxon>
        <taxon>Viridiplantae</taxon>
        <taxon>Streptophyta</taxon>
        <taxon>Embryophyta</taxon>
        <taxon>Tracheophyta</taxon>
        <taxon>Spermatophyta</taxon>
        <taxon>Magnoliopsida</taxon>
        <taxon>eudicotyledons</taxon>
        <taxon>Gunneridae</taxon>
        <taxon>Pentapetalae</taxon>
        <taxon>rosids</taxon>
        <taxon>malvids</taxon>
        <taxon>Brassicales</taxon>
        <taxon>Brassicaceae</taxon>
        <taxon>Camelineae</taxon>
        <taxon>Camelina</taxon>
    </lineage>
</organism>
<feature type="compositionally biased region" description="Basic and acidic residues" evidence="1">
    <location>
        <begin position="1517"/>
        <end position="1536"/>
    </location>
</feature>